<dbReference type="Proteomes" id="UP001652740">
    <property type="component" value="Unplaced"/>
</dbReference>
<dbReference type="RefSeq" id="XP_052754810.1">
    <property type="nucleotide sequence ID" value="XM_052898850.1"/>
</dbReference>
<evidence type="ECO:0000313" key="7">
    <source>
        <dbReference type="RefSeq" id="XP_052754810.1"/>
    </source>
</evidence>
<evidence type="ECO:0000256" key="4">
    <source>
        <dbReference type="ARBA" id="ARBA00023212"/>
    </source>
</evidence>
<dbReference type="SMART" id="SM00152">
    <property type="entry name" value="THY"/>
    <property type="match status" value="3"/>
</dbReference>
<comment type="subcellular location">
    <subcellularLocation>
        <location evidence="1">Cytoplasm</location>
        <location evidence="1">Cytoskeleton</location>
    </subcellularLocation>
</comment>
<keyword evidence="3" id="KW-0963">Cytoplasm</keyword>
<dbReference type="PANTHER" id="PTHR20940">
    <property type="entry name" value="TETRA THYMOSIN"/>
    <property type="match status" value="1"/>
</dbReference>
<protein>
    <submittedName>
        <fullName evidence="7">Thymosin beta isoform X5</fullName>
    </submittedName>
</protein>
<keyword evidence="6" id="KW-1185">Reference proteome</keyword>
<dbReference type="Pfam" id="PF01290">
    <property type="entry name" value="Thymosin"/>
    <property type="match status" value="3"/>
</dbReference>
<feature type="region of interest" description="Disordered" evidence="5">
    <location>
        <begin position="141"/>
        <end position="174"/>
    </location>
</feature>
<organism evidence="6 7">
    <name type="scientific">Galleria mellonella</name>
    <name type="common">Greater wax moth</name>
    <dbReference type="NCBI Taxonomy" id="7137"/>
    <lineage>
        <taxon>Eukaryota</taxon>
        <taxon>Metazoa</taxon>
        <taxon>Ecdysozoa</taxon>
        <taxon>Arthropoda</taxon>
        <taxon>Hexapoda</taxon>
        <taxon>Insecta</taxon>
        <taxon>Pterygota</taxon>
        <taxon>Neoptera</taxon>
        <taxon>Endopterygota</taxon>
        <taxon>Lepidoptera</taxon>
        <taxon>Glossata</taxon>
        <taxon>Ditrysia</taxon>
        <taxon>Pyraloidea</taxon>
        <taxon>Pyralidae</taxon>
        <taxon>Galleriinae</taxon>
        <taxon>Galleria</taxon>
    </lineage>
</organism>
<feature type="compositionally biased region" description="Basic and acidic residues" evidence="5">
    <location>
        <begin position="147"/>
        <end position="158"/>
    </location>
</feature>
<name>A0ABM3MUA2_GALME</name>
<evidence type="ECO:0000256" key="3">
    <source>
        <dbReference type="ARBA" id="ARBA00022490"/>
    </source>
</evidence>
<proteinExistence type="inferred from homology"/>
<evidence type="ECO:0000256" key="1">
    <source>
        <dbReference type="ARBA" id="ARBA00004245"/>
    </source>
</evidence>
<dbReference type="InterPro" id="IPR038386">
    <property type="entry name" value="Beta-thymosin_sf"/>
</dbReference>
<keyword evidence="4" id="KW-0206">Cytoskeleton</keyword>
<dbReference type="PANTHER" id="PTHR20940:SF1">
    <property type="entry name" value="CIBOULOT, ISOFORM A"/>
    <property type="match status" value="1"/>
</dbReference>
<dbReference type="GeneID" id="113509786"/>
<accession>A0ABM3MUA2</accession>
<comment type="similarity">
    <text evidence="2">Belongs to the thymosin beta family.</text>
</comment>
<sequence>MCDHKYSILSLHSLLTGGEFCVLNFIHRRPCSHLTNVHIRSKMACSVSDTPSLKDLPKVATDLKSQLEGFNTSCLRDVDTNEKIVLPSAEDVATEKNQKSLFDGIEKFDASRLKHTETQEKNPLPDKDAIEAEKEKNKFLNGIENFDPSKLKHTETCEKNPLPTKDVIEQEKTA</sequence>
<dbReference type="Gene3D" id="1.20.5.520">
    <property type="entry name" value="Single helix bin"/>
    <property type="match status" value="3"/>
</dbReference>
<evidence type="ECO:0000313" key="6">
    <source>
        <dbReference type="Proteomes" id="UP001652740"/>
    </source>
</evidence>
<gene>
    <name evidence="7" type="primary">LOC113509786</name>
</gene>
<dbReference type="InterPro" id="IPR001152">
    <property type="entry name" value="Beta-thymosin"/>
</dbReference>
<evidence type="ECO:0000256" key="2">
    <source>
        <dbReference type="ARBA" id="ARBA00009511"/>
    </source>
</evidence>
<reference evidence="7" key="1">
    <citation type="submission" date="2025-08" db="UniProtKB">
        <authorList>
            <consortium name="RefSeq"/>
        </authorList>
    </citation>
    <scope>IDENTIFICATION</scope>
    <source>
        <tissue evidence="7">Whole larvae</tissue>
    </source>
</reference>
<evidence type="ECO:0000256" key="5">
    <source>
        <dbReference type="SAM" id="MobiDB-lite"/>
    </source>
</evidence>